<dbReference type="Pfam" id="PF08385">
    <property type="entry name" value="DHC_N1"/>
    <property type="match status" value="1"/>
</dbReference>
<dbReference type="GO" id="GO:0051959">
    <property type="term" value="F:dynein light intermediate chain binding"/>
    <property type="evidence" value="ECO:0007669"/>
    <property type="project" value="InterPro"/>
</dbReference>
<proteinExistence type="predicted"/>
<protein>
    <submittedName>
        <fullName evidence="2">Dynein heavy chain 8, axonemal</fullName>
    </submittedName>
</protein>
<evidence type="ECO:0000313" key="2">
    <source>
        <dbReference type="EMBL" id="KFO90068.1"/>
    </source>
</evidence>
<dbReference type="AlphaFoldDB" id="A0A091HRZ6"/>
<dbReference type="GO" id="GO:0005858">
    <property type="term" value="C:axonemal dynein complex"/>
    <property type="evidence" value="ECO:0007669"/>
    <property type="project" value="TreeGrafter"/>
</dbReference>
<feature type="domain" description="Dynein heavy chain tail" evidence="1">
    <location>
        <begin position="103"/>
        <end position="657"/>
    </location>
</feature>
<dbReference type="GO" id="GO:0007018">
    <property type="term" value="P:microtubule-based movement"/>
    <property type="evidence" value="ECO:0007669"/>
    <property type="project" value="InterPro"/>
</dbReference>
<name>A0A091HRZ6_BUCRH</name>
<dbReference type="EMBL" id="KL522409">
    <property type="protein sequence ID" value="KFO90068.1"/>
    <property type="molecule type" value="Genomic_DNA"/>
</dbReference>
<keyword evidence="3" id="KW-1185">Reference proteome</keyword>
<gene>
    <name evidence="2" type="ORF">N320_12705</name>
</gene>
<accession>A0A091HRZ6</accession>
<dbReference type="InterPro" id="IPR013594">
    <property type="entry name" value="Dynein_heavy_tail"/>
</dbReference>
<dbReference type="PANTHER" id="PTHR46532:SF11">
    <property type="entry name" value="DYNEIN AXONEMAL HEAVY CHAIN 12"/>
    <property type="match status" value="1"/>
</dbReference>
<reference evidence="2 3" key="1">
    <citation type="submission" date="2014-04" db="EMBL/GenBank/DDBJ databases">
        <title>Genome evolution of avian class.</title>
        <authorList>
            <person name="Zhang G."/>
            <person name="Li C."/>
        </authorList>
    </citation>
    <scope>NUCLEOTIDE SEQUENCE [LARGE SCALE GENOMIC DNA]</scope>
    <source>
        <strain evidence="2">BGI_N320</strain>
    </source>
</reference>
<organism evidence="2 3">
    <name type="scientific">Buceros rhinoceros silvestris</name>
    <dbReference type="NCBI Taxonomy" id="175836"/>
    <lineage>
        <taxon>Eukaryota</taxon>
        <taxon>Metazoa</taxon>
        <taxon>Chordata</taxon>
        <taxon>Craniata</taxon>
        <taxon>Vertebrata</taxon>
        <taxon>Euteleostomi</taxon>
        <taxon>Archelosauria</taxon>
        <taxon>Archosauria</taxon>
        <taxon>Dinosauria</taxon>
        <taxon>Saurischia</taxon>
        <taxon>Theropoda</taxon>
        <taxon>Coelurosauria</taxon>
        <taxon>Aves</taxon>
        <taxon>Neognathae</taxon>
        <taxon>Neoaves</taxon>
        <taxon>Telluraves</taxon>
        <taxon>Coraciimorphae</taxon>
        <taxon>Bucerotiformes</taxon>
        <taxon>Bucerotidae</taxon>
        <taxon>Buceros</taxon>
    </lineage>
</organism>
<evidence type="ECO:0000259" key="1">
    <source>
        <dbReference type="Pfam" id="PF08385"/>
    </source>
</evidence>
<feature type="non-terminal residue" evidence="2">
    <location>
        <position position="1116"/>
    </location>
</feature>
<feature type="non-terminal residue" evidence="2">
    <location>
        <position position="1"/>
    </location>
</feature>
<sequence>QDIFFGVLDATEGLLCGVRNMIENIFLPAILATNNWGALSQTKHVTKDKQNFVETINRYLSSLEGAVRSIEGAVELKKIDYINFSKLQSFEEVTAAASNPDMVHQLENVLMIWYRQIEQVLIESKQIRKEADDSGPLTELEHWKHTSAKFNFIIEQIKGPNCRAVINVLNVGHSTLLRMWQELDARITDAAIEAKDNVKYLRTLEKVCQPLYNCDLVSITHGISNLINAIRMIHSVSRYYNTSERMTSLFIKVTNQLVTTCRAYITDCGLSHVWEQETSTVTGKIKDCMFLLKEYQKCFYEAKQEILETLGEKTFEVSEMHIFGKSEAFCRRLEKITEMITKVQTFCALSLSTIEGIDIIAVKFKNIYQSIQKKQYDILDPRKSEFDVDFVNFMAKIEDLEIQIQTLMRTCFGRILSSQHALQLLQRFQNLRMHCLQEETVHSVGRILQHYVAELEATKKIYEIQKYDPLLARNMPPVAGKILWARHLFRRINEPINYFHKKSNILASPEGKAVVQLYNRIAYVLVEFEVVCHNAWMNDMSQLQYPLQAAIFVRHPKTGKFLVNFDPQIPEIVRETKWIMKLGLEVPEQAKKIVKIENNLKSNKLRLEGLLQCYEELCQETPVIFVNLMTPKMKKMEAVLRQGLTMLTWSSMTLESFFQEADHILKIFKQFLKKVNDLSEMHINLILKEIANTLLIVLPVDGPIKLEDILISNEAYTKECAELLNHKSTHIEDAVQELISVFEENYEIKYSKKTSEKHVLPEEKHVVFGNNEEERKKNTSAALYGGNSKGNNKEDEFKKECKEIVAYFSHQLLDSLQKATQLSLDSLKKRIFVLKTKFSAHPSKSEEVAPFLKAEVHLAVPNVVIVPSLDDIQQAINRMIQLILEVSRGVAQWGQKRLFKKSNLKTESGTQQISSAGSGSPGKIAKKGEKGVEDVVHVRKLRNFYLGVAEHEDISKLVVLLSSSVNSVRGLASEVLQDFQKYKVLWTEDRDAKIQQFLASCPSLTEFKEEILHYAMFEQEMKDLNPVILLGPVELHTGPLKIALAVEAKAWKTLLCRYLNEEYKKKMTDMMSFVNEYLKKLSRPLNDLNDIRFAMEALSIIRDNNIQMDMTLGPIE</sequence>
<dbReference type="InterPro" id="IPR026983">
    <property type="entry name" value="DHC"/>
</dbReference>
<dbReference type="PANTHER" id="PTHR46532">
    <property type="entry name" value="MALE FERTILITY FACTOR KL5"/>
    <property type="match status" value="1"/>
</dbReference>
<dbReference type="Proteomes" id="UP000054064">
    <property type="component" value="Unassembled WGS sequence"/>
</dbReference>
<dbReference type="GO" id="GO:0045505">
    <property type="term" value="F:dynein intermediate chain binding"/>
    <property type="evidence" value="ECO:0007669"/>
    <property type="project" value="InterPro"/>
</dbReference>
<evidence type="ECO:0000313" key="3">
    <source>
        <dbReference type="Proteomes" id="UP000054064"/>
    </source>
</evidence>